<feature type="region of interest" description="Disordered" evidence="1">
    <location>
        <begin position="205"/>
        <end position="230"/>
    </location>
</feature>
<name>A0AAW0Z3I9_9TREE</name>
<dbReference type="CDD" id="cd07067">
    <property type="entry name" value="HP_PGM_like"/>
    <property type="match status" value="1"/>
</dbReference>
<dbReference type="InterPro" id="IPR013078">
    <property type="entry name" value="His_Pase_superF_clade-1"/>
</dbReference>
<gene>
    <name evidence="2" type="ORF">IAR55_001896</name>
</gene>
<dbReference type="RefSeq" id="XP_066804942.1">
    <property type="nucleotide sequence ID" value="XM_066945019.1"/>
</dbReference>
<dbReference type="AlphaFoldDB" id="A0AAW0Z3I9"/>
<dbReference type="Gene3D" id="3.40.50.1240">
    <property type="entry name" value="Phosphoglycerate mutase-like"/>
    <property type="match status" value="1"/>
</dbReference>
<protein>
    <recommendedName>
        <fullName evidence="4">Phosphoglycerate mutase</fullName>
    </recommendedName>
</protein>
<dbReference type="PANTHER" id="PTHR48100:SF54">
    <property type="entry name" value="PHOSPHATASE SPAC5H10.03-RELATED"/>
    <property type="match status" value="1"/>
</dbReference>
<dbReference type="EMBL" id="JBCAWK010000003">
    <property type="protein sequence ID" value="KAK8864646.1"/>
    <property type="molecule type" value="Genomic_DNA"/>
</dbReference>
<dbReference type="InterPro" id="IPR050275">
    <property type="entry name" value="PGM_Phosphatase"/>
</dbReference>
<reference evidence="2 3" key="1">
    <citation type="journal article" date="2024" name="bioRxiv">
        <title>Comparative genomics of Cryptococcus and Kwoniella reveals pathogenesis evolution and contrasting karyotype dynamics via intercentromeric recombination or chromosome fusion.</title>
        <authorList>
            <person name="Coelho M.A."/>
            <person name="David-Palma M."/>
            <person name="Shea T."/>
            <person name="Bowers K."/>
            <person name="McGinley-Smith S."/>
            <person name="Mohammad A.W."/>
            <person name="Gnirke A."/>
            <person name="Yurkov A.M."/>
            <person name="Nowrousian M."/>
            <person name="Sun S."/>
            <person name="Cuomo C.A."/>
            <person name="Heitman J."/>
        </authorList>
    </citation>
    <scope>NUCLEOTIDE SEQUENCE [LARGE SCALE GENOMIC DNA]</scope>
    <source>
        <strain evidence="2 3">CBS 13917</strain>
    </source>
</reference>
<dbReference type="Pfam" id="PF00300">
    <property type="entry name" value="His_Phos_1"/>
    <property type="match status" value="1"/>
</dbReference>
<sequence>MTRTDPTSKRIHLTRHAQAEHNVDNDYTIADAPLTELGRKQSRELNEMTKNGVQKTAELLVSSPLRRPMETMLLGYPNLKERLDKAGKPVILLDTLQEVGPYPCDTPTSPISALSSSNNGIFSSLDFSTLSPTYASKKGIYAPERGSERARLVRKWLRDRDEGEIVVVAHGDILRYIVDGGQSSRPWGNAESKVFTFVSASDEDAKLKQVDDKVAPPDSTDEQTSSEMAK</sequence>
<comment type="caution">
    <text evidence="2">The sequence shown here is derived from an EMBL/GenBank/DDBJ whole genome shotgun (WGS) entry which is preliminary data.</text>
</comment>
<evidence type="ECO:0000313" key="3">
    <source>
        <dbReference type="Proteomes" id="UP001388673"/>
    </source>
</evidence>
<organism evidence="2 3">
    <name type="scientific">Kwoniella newhampshirensis</name>
    <dbReference type="NCBI Taxonomy" id="1651941"/>
    <lineage>
        <taxon>Eukaryota</taxon>
        <taxon>Fungi</taxon>
        <taxon>Dikarya</taxon>
        <taxon>Basidiomycota</taxon>
        <taxon>Agaricomycotina</taxon>
        <taxon>Tremellomycetes</taxon>
        <taxon>Tremellales</taxon>
        <taxon>Cryptococcaceae</taxon>
        <taxon>Kwoniella</taxon>
    </lineage>
</organism>
<evidence type="ECO:0008006" key="4">
    <source>
        <dbReference type="Google" id="ProtNLM"/>
    </source>
</evidence>
<dbReference type="GeneID" id="92179155"/>
<evidence type="ECO:0000256" key="1">
    <source>
        <dbReference type="SAM" id="MobiDB-lite"/>
    </source>
</evidence>
<dbReference type="SMART" id="SM00855">
    <property type="entry name" value="PGAM"/>
    <property type="match status" value="1"/>
</dbReference>
<accession>A0AAW0Z3I9</accession>
<dbReference type="GO" id="GO:0005737">
    <property type="term" value="C:cytoplasm"/>
    <property type="evidence" value="ECO:0007669"/>
    <property type="project" value="TreeGrafter"/>
</dbReference>
<dbReference type="SUPFAM" id="SSF53254">
    <property type="entry name" value="Phosphoglycerate mutase-like"/>
    <property type="match status" value="1"/>
</dbReference>
<dbReference type="PANTHER" id="PTHR48100">
    <property type="entry name" value="BROAD-SPECIFICITY PHOSPHATASE YOR283W-RELATED"/>
    <property type="match status" value="1"/>
</dbReference>
<dbReference type="KEGG" id="kne:92179155"/>
<dbReference type="GO" id="GO:0016791">
    <property type="term" value="F:phosphatase activity"/>
    <property type="evidence" value="ECO:0007669"/>
    <property type="project" value="TreeGrafter"/>
</dbReference>
<evidence type="ECO:0000313" key="2">
    <source>
        <dbReference type="EMBL" id="KAK8864646.1"/>
    </source>
</evidence>
<keyword evidence="3" id="KW-1185">Reference proteome</keyword>
<dbReference type="Proteomes" id="UP001388673">
    <property type="component" value="Unassembled WGS sequence"/>
</dbReference>
<feature type="compositionally biased region" description="Basic and acidic residues" evidence="1">
    <location>
        <begin position="205"/>
        <end position="215"/>
    </location>
</feature>
<proteinExistence type="predicted"/>
<dbReference type="InterPro" id="IPR029033">
    <property type="entry name" value="His_PPase_superfam"/>
</dbReference>